<dbReference type="CDD" id="cd03215">
    <property type="entry name" value="ABC_Carb_Monos_II"/>
    <property type="match status" value="1"/>
</dbReference>
<keyword evidence="2" id="KW-0762">Sugar transport</keyword>
<keyword evidence="3" id="KW-0677">Repeat</keyword>
<dbReference type="InterPro" id="IPR017871">
    <property type="entry name" value="ABC_transporter-like_CS"/>
</dbReference>
<dbReference type="InterPro" id="IPR027417">
    <property type="entry name" value="P-loop_NTPase"/>
</dbReference>
<dbReference type="Pfam" id="PF00005">
    <property type="entry name" value="ABC_tran"/>
    <property type="match status" value="2"/>
</dbReference>
<dbReference type="SUPFAM" id="SSF52540">
    <property type="entry name" value="P-loop containing nucleoside triphosphate hydrolases"/>
    <property type="match status" value="2"/>
</dbReference>
<comment type="caution">
    <text evidence="7">The sequence shown here is derived from an EMBL/GenBank/DDBJ whole genome shotgun (WGS) entry which is preliminary data.</text>
</comment>
<dbReference type="Gene3D" id="3.40.50.300">
    <property type="entry name" value="P-loop containing nucleotide triphosphate hydrolases"/>
    <property type="match status" value="2"/>
</dbReference>
<dbReference type="InterPro" id="IPR003439">
    <property type="entry name" value="ABC_transporter-like_ATP-bd"/>
</dbReference>
<sequence length="495" mass="52600">MAADALGKSYGQVQVLSDVSLSVRAGELCAVLGENGAGKSTLMKLLSGHLQPDQGSVLLDGQPVRLANPMQAEQLGIVLVHQEQLLAGELTVAENLFLGRELRRGPFLDRARMHALAAELLASLGCRVAPDMPVGRLSIAERQMVQIARALLVPRRVVILDEPTAVLTPHEVDALFAALLSLKAAGVALLYISHRLAEVAMIADSVTVLRDGRLVTSRPAAGLGELEMARLMVGRDMSTLFPPKAAPPPASASPALQVTRARVPGQVREASFSLRPAEILGFGGLVGAGRTELFEGLIGLRPAQVEQLVVHGRTLAHLSPRSALRAGIGYLTEDRKGRGLLLRQPLATNLTLVAPFQRFGLLDAARELAAMEQARTGFDIRAGRRDALAGQLSGGNQQKLMLAKTMLTGPRILVIDEPTRGIDIGTKAQIYRFIAALAAAGNAVVVISSEMQELIGLCHRVLVMRHGRVVAELEGDDMTEDAIVVHATGVGERAA</sequence>
<dbReference type="InterPro" id="IPR050107">
    <property type="entry name" value="ABC_carbohydrate_import_ATPase"/>
</dbReference>
<gene>
    <name evidence="7" type="ORF">FE263_11195</name>
</gene>
<evidence type="ECO:0000256" key="1">
    <source>
        <dbReference type="ARBA" id="ARBA00022448"/>
    </source>
</evidence>
<dbReference type="AlphaFoldDB" id="A0A5R9J5F6"/>
<dbReference type="GO" id="GO:0005524">
    <property type="term" value="F:ATP binding"/>
    <property type="evidence" value="ECO:0007669"/>
    <property type="project" value="UniProtKB-KW"/>
</dbReference>
<feature type="domain" description="ABC transporter" evidence="6">
    <location>
        <begin position="251"/>
        <end position="491"/>
    </location>
</feature>
<dbReference type="PROSITE" id="PS00211">
    <property type="entry name" value="ABC_TRANSPORTER_1"/>
    <property type="match status" value="1"/>
</dbReference>
<dbReference type="InterPro" id="IPR003593">
    <property type="entry name" value="AAA+_ATPase"/>
</dbReference>
<dbReference type="EMBL" id="VCDI01000003">
    <property type="protein sequence ID" value="TLU72860.1"/>
    <property type="molecule type" value="Genomic_DNA"/>
</dbReference>
<dbReference type="GO" id="GO:0016887">
    <property type="term" value="F:ATP hydrolysis activity"/>
    <property type="evidence" value="ECO:0007669"/>
    <property type="project" value="InterPro"/>
</dbReference>
<dbReference type="PANTHER" id="PTHR43790:SF9">
    <property type="entry name" value="GALACTOFURANOSE TRANSPORTER ATP-BINDING PROTEIN YTFR"/>
    <property type="match status" value="1"/>
</dbReference>
<dbReference type="OrthoDB" id="9805029at2"/>
<dbReference type="Proteomes" id="UP000305654">
    <property type="component" value="Unassembled WGS sequence"/>
</dbReference>
<evidence type="ECO:0000256" key="3">
    <source>
        <dbReference type="ARBA" id="ARBA00022737"/>
    </source>
</evidence>
<evidence type="ECO:0000313" key="8">
    <source>
        <dbReference type="Proteomes" id="UP000305654"/>
    </source>
</evidence>
<evidence type="ECO:0000256" key="5">
    <source>
        <dbReference type="ARBA" id="ARBA00022840"/>
    </source>
</evidence>
<keyword evidence="8" id="KW-1185">Reference proteome</keyword>
<dbReference type="PROSITE" id="PS50893">
    <property type="entry name" value="ABC_TRANSPORTER_2"/>
    <property type="match status" value="2"/>
</dbReference>
<keyword evidence="1" id="KW-0813">Transport</keyword>
<evidence type="ECO:0000256" key="2">
    <source>
        <dbReference type="ARBA" id="ARBA00022597"/>
    </source>
</evidence>
<evidence type="ECO:0000313" key="7">
    <source>
        <dbReference type="EMBL" id="TLU72860.1"/>
    </source>
</evidence>
<protein>
    <submittedName>
        <fullName evidence="7">Sugar ABC transporter ATP-binding protein</fullName>
    </submittedName>
</protein>
<keyword evidence="5 7" id="KW-0067">ATP-binding</keyword>
<proteinExistence type="predicted"/>
<reference evidence="7 8" key="1">
    <citation type="submission" date="2019-05" db="EMBL/GenBank/DDBJ databases">
        <authorList>
            <person name="Pankratov T."/>
            <person name="Grouzdev D."/>
        </authorList>
    </citation>
    <scope>NUCLEOTIDE SEQUENCE [LARGE SCALE GENOMIC DNA]</scope>
    <source>
        <strain evidence="7 8">KEBCLARHB70R</strain>
    </source>
</reference>
<dbReference type="CDD" id="cd03216">
    <property type="entry name" value="ABC_Carb_Monos_I"/>
    <property type="match status" value="1"/>
</dbReference>
<dbReference type="PANTHER" id="PTHR43790">
    <property type="entry name" value="CARBOHYDRATE TRANSPORT ATP-BINDING PROTEIN MG119-RELATED"/>
    <property type="match status" value="1"/>
</dbReference>
<dbReference type="SMART" id="SM00382">
    <property type="entry name" value="AAA"/>
    <property type="match status" value="2"/>
</dbReference>
<feature type="domain" description="ABC transporter" evidence="6">
    <location>
        <begin position="1"/>
        <end position="236"/>
    </location>
</feature>
<evidence type="ECO:0000259" key="6">
    <source>
        <dbReference type="PROSITE" id="PS50893"/>
    </source>
</evidence>
<name>A0A5R9J5F6_9PROT</name>
<organism evidence="7 8">
    <name type="scientific">Lichenicoccus roseus</name>
    <dbReference type="NCBI Taxonomy" id="2683649"/>
    <lineage>
        <taxon>Bacteria</taxon>
        <taxon>Pseudomonadati</taxon>
        <taxon>Pseudomonadota</taxon>
        <taxon>Alphaproteobacteria</taxon>
        <taxon>Acetobacterales</taxon>
        <taxon>Acetobacteraceae</taxon>
        <taxon>Lichenicoccus</taxon>
    </lineage>
</organism>
<keyword evidence="4" id="KW-0547">Nucleotide-binding</keyword>
<accession>A0A5R9J5F6</accession>
<evidence type="ECO:0000256" key="4">
    <source>
        <dbReference type="ARBA" id="ARBA00022741"/>
    </source>
</evidence>